<organism evidence="2 3">
    <name type="scientific">Zingiber officinale</name>
    <name type="common">Ginger</name>
    <name type="synonym">Amomum zingiber</name>
    <dbReference type="NCBI Taxonomy" id="94328"/>
    <lineage>
        <taxon>Eukaryota</taxon>
        <taxon>Viridiplantae</taxon>
        <taxon>Streptophyta</taxon>
        <taxon>Embryophyta</taxon>
        <taxon>Tracheophyta</taxon>
        <taxon>Spermatophyta</taxon>
        <taxon>Magnoliopsida</taxon>
        <taxon>Liliopsida</taxon>
        <taxon>Zingiberales</taxon>
        <taxon>Zingiberaceae</taxon>
        <taxon>Zingiber</taxon>
    </lineage>
</organism>
<gene>
    <name evidence="2" type="ORF">ZIOFF_047736</name>
</gene>
<keyword evidence="3" id="KW-1185">Reference proteome</keyword>
<name>A0A8J5FXW5_ZINOF</name>
<evidence type="ECO:0000313" key="3">
    <source>
        <dbReference type="Proteomes" id="UP000734854"/>
    </source>
</evidence>
<protein>
    <submittedName>
        <fullName evidence="2">Uncharacterized protein</fullName>
    </submittedName>
</protein>
<feature type="region of interest" description="Disordered" evidence="1">
    <location>
        <begin position="80"/>
        <end position="125"/>
    </location>
</feature>
<reference evidence="2 3" key="1">
    <citation type="submission" date="2020-08" db="EMBL/GenBank/DDBJ databases">
        <title>Plant Genome Project.</title>
        <authorList>
            <person name="Zhang R.-G."/>
        </authorList>
    </citation>
    <scope>NUCLEOTIDE SEQUENCE [LARGE SCALE GENOMIC DNA]</scope>
    <source>
        <tissue evidence="2">Rhizome</tissue>
    </source>
</reference>
<sequence length="159" mass="16810">MLSSLDFRYHANRSIELDPYREIPRRYCKSREGQVSTWHAVLAPMATVSAAAPASTFAGTALPRRSAVIVSPFASTGLQGENSAVLDARGEGNRGRGGGGDGSSVDDDDEPGAGSGGRANVHGRDRVELGDQQQLAGVDFAGSVWPHLGSVFRLHLHAR</sequence>
<evidence type="ECO:0000313" key="2">
    <source>
        <dbReference type="EMBL" id="KAG6492771.1"/>
    </source>
</evidence>
<dbReference type="EMBL" id="JACMSC010000013">
    <property type="protein sequence ID" value="KAG6492771.1"/>
    <property type="molecule type" value="Genomic_DNA"/>
</dbReference>
<dbReference type="AlphaFoldDB" id="A0A8J5FXW5"/>
<dbReference type="Proteomes" id="UP000734854">
    <property type="component" value="Unassembled WGS sequence"/>
</dbReference>
<accession>A0A8J5FXW5</accession>
<evidence type="ECO:0000256" key="1">
    <source>
        <dbReference type="SAM" id="MobiDB-lite"/>
    </source>
</evidence>
<proteinExistence type="predicted"/>
<comment type="caution">
    <text evidence="2">The sequence shown here is derived from an EMBL/GenBank/DDBJ whole genome shotgun (WGS) entry which is preliminary data.</text>
</comment>